<protein>
    <submittedName>
        <fullName evidence="1">Uncharacterized protein</fullName>
    </submittedName>
</protein>
<evidence type="ECO:0000313" key="1">
    <source>
        <dbReference type="EMBL" id="DAF61587.1"/>
    </source>
</evidence>
<proteinExistence type="predicted"/>
<organism evidence="1">
    <name type="scientific">Siphoviridae sp. ctJ0s2</name>
    <dbReference type="NCBI Taxonomy" id="2827834"/>
    <lineage>
        <taxon>Viruses</taxon>
        <taxon>Duplodnaviria</taxon>
        <taxon>Heunggongvirae</taxon>
        <taxon>Uroviricota</taxon>
        <taxon>Caudoviricetes</taxon>
    </lineage>
</organism>
<reference evidence="1" key="1">
    <citation type="journal article" date="2021" name="Proc. Natl. Acad. Sci. U.S.A.">
        <title>A Catalog of Tens of Thousands of Viruses from Human Metagenomes Reveals Hidden Associations with Chronic Diseases.</title>
        <authorList>
            <person name="Tisza M.J."/>
            <person name="Buck C.B."/>
        </authorList>
    </citation>
    <scope>NUCLEOTIDE SEQUENCE</scope>
    <source>
        <strain evidence="1">CtJ0s2</strain>
    </source>
</reference>
<dbReference type="EMBL" id="BK032813">
    <property type="protein sequence ID" value="DAF61587.1"/>
    <property type="molecule type" value="Genomic_DNA"/>
</dbReference>
<sequence>MQIKATKSKCYYNRKRNSKRSSWSKSIIRREIVMSKRDSYAVFFALLKRMPGATKEDLVDQWTGGRTSSLKEMTDREYNQMISALRSQVDNLEEKKKARSAVLRQFQLYGIDTTDWDAVDRFCASPRIAGKAFRHLSIAELKTLRVKMLSIRNKAERVDEAKRRLEIAETQTKGQMPS</sequence>
<accession>A0A8S5TEX6</accession>
<name>A0A8S5TEX6_9CAUD</name>